<proteinExistence type="inferred from homology"/>
<keyword evidence="2" id="KW-0539">Nucleus</keyword>
<dbReference type="InterPro" id="IPR039039">
    <property type="entry name" value="RAI1-like_fam"/>
</dbReference>
<protein>
    <recommendedName>
        <fullName evidence="2">Decapping nuclease</fullName>
        <ecNumber evidence="2">3.6.1.-</ecNumber>
    </recommendedName>
</protein>
<gene>
    <name evidence="5" type="ORF">OS493_036712</name>
</gene>
<evidence type="ECO:0000256" key="1">
    <source>
        <dbReference type="ARBA" id="ARBA00006562"/>
    </source>
</evidence>
<dbReference type="EC" id="3.6.1.-" evidence="2"/>
<comment type="caution">
    <text evidence="5">The sequence shown here is derived from an EMBL/GenBank/DDBJ whole genome shotgun (WGS) entry which is preliminary data.</text>
</comment>
<sequence>MIALRAEIDAQTQVNDEQQIPPSTNYVELKVATQNIISAPQIFNQKRLVPSWCQSIVSGTPLIVYGIRDEYGHVKSIQQVKTDHIPDRVGQNILNKDKYLMFLSEMLSWIKSIVSEGVAAVYEFQWDSNAPGRGVTAESLQNESDGDTALHDANSFLPEWYVDEMEGYFMRKQWQSPHTSEEDISEDYDGESSSLLAEELFDRQSSRYSPGRRRKRTDKTIR</sequence>
<dbReference type="OrthoDB" id="5987680at2759"/>
<dbReference type="GO" id="GO:0004518">
    <property type="term" value="F:nuclease activity"/>
    <property type="evidence" value="ECO:0007669"/>
    <property type="project" value="UniProtKB-KW"/>
</dbReference>
<reference evidence="5" key="1">
    <citation type="submission" date="2023-01" db="EMBL/GenBank/DDBJ databases">
        <title>Genome assembly of the deep-sea coral Lophelia pertusa.</title>
        <authorList>
            <person name="Herrera S."/>
            <person name="Cordes E."/>
        </authorList>
    </citation>
    <scope>NUCLEOTIDE SEQUENCE</scope>
    <source>
        <strain evidence="5">USNM1676648</strain>
        <tissue evidence="5">Polyp</tissue>
    </source>
</reference>
<dbReference type="GO" id="GO:0110155">
    <property type="term" value="P:NAD-cap decapping"/>
    <property type="evidence" value="ECO:0007669"/>
    <property type="project" value="TreeGrafter"/>
</dbReference>
<comment type="subcellular location">
    <subcellularLocation>
        <location evidence="2">Nucleus</location>
    </subcellularLocation>
</comment>
<dbReference type="GO" id="GO:0000956">
    <property type="term" value="P:nuclear-transcribed mRNA catabolic process"/>
    <property type="evidence" value="ECO:0007669"/>
    <property type="project" value="TreeGrafter"/>
</dbReference>
<evidence type="ECO:0000313" key="5">
    <source>
        <dbReference type="EMBL" id="KAJ7382161.1"/>
    </source>
</evidence>
<evidence type="ECO:0000256" key="2">
    <source>
        <dbReference type="RuleBase" id="RU367113"/>
    </source>
</evidence>
<dbReference type="AlphaFoldDB" id="A0A9W9ZIK1"/>
<dbReference type="GO" id="GO:0003723">
    <property type="term" value="F:RNA binding"/>
    <property type="evidence" value="ECO:0007669"/>
    <property type="project" value="UniProtKB-KW"/>
</dbReference>
<feature type="domain" description="RAI1-like" evidence="4">
    <location>
        <begin position="2"/>
        <end position="162"/>
    </location>
</feature>
<dbReference type="GO" id="GO:0046872">
    <property type="term" value="F:metal ion binding"/>
    <property type="evidence" value="ECO:0007669"/>
    <property type="project" value="UniProtKB-KW"/>
</dbReference>
<dbReference type="EMBL" id="MU825936">
    <property type="protein sequence ID" value="KAJ7382161.1"/>
    <property type="molecule type" value="Genomic_DNA"/>
</dbReference>
<keyword evidence="2" id="KW-0694">RNA-binding</keyword>
<keyword evidence="2" id="KW-0378">Hydrolase</keyword>
<comment type="similarity">
    <text evidence="1 2">Belongs to the DXO/Dom3Z family.</text>
</comment>
<accession>A0A9W9ZIK1</accession>
<evidence type="ECO:0000256" key="3">
    <source>
        <dbReference type="SAM" id="MobiDB-lite"/>
    </source>
</evidence>
<dbReference type="GO" id="GO:0005829">
    <property type="term" value="C:cytosol"/>
    <property type="evidence" value="ECO:0007669"/>
    <property type="project" value="TreeGrafter"/>
</dbReference>
<dbReference type="InterPro" id="IPR013961">
    <property type="entry name" value="RAI1"/>
</dbReference>
<feature type="region of interest" description="Disordered" evidence="3">
    <location>
        <begin position="200"/>
        <end position="222"/>
    </location>
</feature>
<keyword evidence="6" id="KW-1185">Reference proteome</keyword>
<dbReference type="GO" id="GO:0000166">
    <property type="term" value="F:nucleotide binding"/>
    <property type="evidence" value="ECO:0007669"/>
    <property type="project" value="UniProtKB-KW"/>
</dbReference>
<keyword evidence="2" id="KW-0547">Nucleotide-binding</keyword>
<evidence type="ECO:0000313" key="6">
    <source>
        <dbReference type="Proteomes" id="UP001163046"/>
    </source>
</evidence>
<organism evidence="5 6">
    <name type="scientific">Desmophyllum pertusum</name>
    <dbReference type="NCBI Taxonomy" id="174260"/>
    <lineage>
        <taxon>Eukaryota</taxon>
        <taxon>Metazoa</taxon>
        <taxon>Cnidaria</taxon>
        <taxon>Anthozoa</taxon>
        <taxon>Hexacorallia</taxon>
        <taxon>Scleractinia</taxon>
        <taxon>Caryophylliina</taxon>
        <taxon>Caryophylliidae</taxon>
        <taxon>Desmophyllum</taxon>
    </lineage>
</organism>
<dbReference type="GO" id="GO:0005634">
    <property type="term" value="C:nucleus"/>
    <property type="evidence" value="ECO:0007669"/>
    <property type="project" value="UniProtKB-SubCell"/>
</dbReference>
<comment type="function">
    <text evidence="2">Decapping enzyme for NAD-capped RNAs: specifically hydrolyzes the nicotinamide adenine dinucleotide (NAD) cap from a subset of RNAs by removing the entire NAD moiety from the 5'-end of an NAD-capped RNA.</text>
</comment>
<dbReference type="Pfam" id="PF08652">
    <property type="entry name" value="RAI1"/>
    <property type="match status" value="1"/>
</dbReference>
<dbReference type="GO" id="GO:0034353">
    <property type="term" value="F:mRNA 5'-diphosphatase activity"/>
    <property type="evidence" value="ECO:0007669"/>
    <property type="project" value="TreeGrafter"/>
</dbReference>
<dbReference type="Proteomes" id="UP001163046">
    <property type="component" value="Unassembled WGS sequence"/>
</dbReference>
<dbReference type="PANTHER" id="PTHR12395:SF9">
    <property type="entry name" value="DECAPPING AND EXORIBONUCLEASE PROTEIN"/>
    <property type="match status" value="1"/>
</dbReference>
<feature type="compositionally biased region" description="Basic residues" evidence="3">
    <location>
        <begin position="210"/>
        <end position="222"/>
    </location>
</feature>
<name>A0A9W9ZIK1_9CNID</name>
<keyword evidence="2" id="KW-0479">Metal-binding</keyword>
<keyword evidence="2" id="KW-0540">Nuclease</keyword>
<evidence type="ECO:0000259" key="4">
    <source>
        <dbReference type="Pfam" id="PF08652"/>
    </source>
</evidence>
<dbReference type="PANTHER" id="PTHR12395">
    <property type="entry name" value="DOM-3 RELATED"/>
    <property type="match status" value="1"/>
</dbReference>
<comment type="cofactor">
    <cofactor evidence="2">
        <name>a divalent metal cation</name>
        <dbReference type="ChEBI" id="CHEBI:60240"/>
    </cofactor>
</comment>